<name>A0A021VUA3_9CELL</name>
<dbReference type="OrthoDB" id="4119890at2"/>
<dbReference type="InterPro" id="IPR000182">
    <property type="entry name" value="GNAT_dom"/>
</dbReference>
<dbReference type="Gene3D" id="3.40.630.30">
    <property type="match status" value="1"/>
</dbReference>
<reference evidence="3 4" key="1">
    <citation type="submission" date="2014-01" db="EMBL/GenBank/DDBJ databases">
        <title>Actinotalea ferrariae CF5-4.</title>
        <authorList>
            <person name="Chen F."/>
            <person name="Li Y."/>
            <person name="Wang G."/>
        </authorList>
    </citation>
    <scope>NUCLEOTIDE SEQUENCE [LARGE SCALE GENOMIC DNA]</scope>
    <source>
        <strain evidence="3 4">CF5-4</strain>
    </source>
</reference>
<dbReference type="AlphaFoldDB" id="A0A021VUA3"/>
<dbReference type="RefSeq" id="WP_052023084.1">
    <property type="nucleotide sequence ID" value="NZ_AXCW01000196.1"/>
</dbReference>
<dbReference type="EMBL" id="AXCW01000196">
    <property type="protein sequence ID" value="EYR62652.1"/>
    <property type="molecule type" value="Genomic_DNA"/>
</dbReference>
<dbReference type="Pfam" id="PF00583">
    <property type="entry name" value="Acetyltransf_1"/>
    <property type="match status" value="1"/>
</dbReference>
<organism evidence="3 4">
    <name type="scientific">Actinotalea ferrariae CF5-4</name>
    <dbReference type="NCBI Taxonomy" id="948458"/>
    <lineage>
        <taxon>Bacteria</taxon>
        <taxon>Bacillati</taxon>
        <taxon>Actinomycetota</taxon>
        <taxon>Actinomycetes</taxon>
        <taxon>Micrococcales</taxon>
        <taxon>Cellulomonadaceae</taxon>
        <taxon>Actinotalea</taxon>
    </lineage>
</organism>
<evidence type="ECO:0000256" key="1">
    <source>
        <dbReference type="SAM" id="MobiDB-lite"/>
    </source>
</evidence>
<evidence type="ECO:0000313" key="4">
    <source>
        <dbReference type="Proteomes" id="UP000019753"/>
    </source>
</evidence>
<protein>
    <submittedName>
        <fullName evidence="3">GNAT family acetyltransferase</fullName>
    </submittedName>
</protein>
<feature type="region of interest" description="Disordered" evidence="1">
    <location>
        <begin position="1"/>
        <end position="24"/>
    </location>
</feature>
<dbReference type="GO" id="GO:0016747">
    <property type="term" value="F:acyltransferase activity, transferring groups other than amino-acyl groups"/>
    <property type="evidence" value="ECO:0007669"/>
    <property type="project" value="InterPro"/>
</dbReference>
<feature type="region of interest" description="Disordered" evidence="1">
    <location>
        <begin position="147"/>
        <end position="166"/>
    </location>
</feature>
<dbReference type="InterPro" id="IPR016181">
    <property type="entry name" value="Acyl_CoA_acyltransferase"/>
</dbReference>
<evidence type="ECO:0000259" key="2">
    <source>
        <dbReference type="Pfam" id="PF00583"/>
    </source>
</evidence>
<dbReference type="Proteomes" id="UP000019753">
    <property type="component" value="Unassembled WGS sequence"/>
</dbReference>
<dbReference type="SUPFAM" id="SSF55729">
    <property type="entry name" value="Acyl-CoA N-acyltransferases (Nat)"/>
    <property type="match status" value="2"/>
</dbReference>
<gene>
    <name evidence="3" type="ORF">N866_06450</name>
</gene>
<keyword evidence="4" id="KW-1185">Reference proteome</keyword>
<sequence>MTQRSSAPAGPAPWRVLPAPVPPSPDHRDAWALHGSAAVSREADLDTYGHDDLALTAQYLWAKLQEQDYARRVRLVAVPADVPDPGPDDVVGSASVVLPRRSNHHVAHVAVAVRPAVRDGGSGSALVEAAEAIATAGGRSTVILESEHGGEPAEGTPGAMEPASGAGRIAADDPGAALCLKHGYALEQAARYSVLTLPVPPDRLAGLRAAATERAGADYRLVTWQDRAPQRWVDDWARLETRMSTDEPQAGLDLEEDPWDADRLRRYEQDIAASGHTYLLVAAEHVPTGTLAGFTMVQLQVDRPAPVFQEDTIVVGEHRGHRLGLLMKAGLLERLRELRPEARRVHTWNAEENAFMLGINVALGFRPAGVAGVWQKRLA</sequence>
<evidence type="ECO:0000313" key="3">
    <source>
        <dbReference type="EMBL" id="EYR62652.1"/>
    </source>
</evidence>
<proteinExistence type="predicted"/>
<comment type="caution">
    <text evidence="3">The sequence shown here is derived from an EMBL/GenBank/DDBJ whole genome shotgun (WGS) entry which is preliminary data.</text>
</comment>
<accession>A0A021VUA3</accession>
<keyword evidence="3" id="KW-0808">Transferase</keyword>
<feature type="domain" description="N-acetyltransferase" evidence="2">
    <location>
        <begin position="88"/>
        <end position="150"/>
    </location>
</feature>